<dbReference type="OrthoDB" id="2027431at2"/>
<feature type="transmembrane region" description="Helical" evidence="1">
    <location>
        <begin position="21"/>
        <end position="40"/>
    </location>
</feature>
<evidence type="ECO:0000313" key="2">
    <source>
        <dbReference type="EMBL" id="KYD20940.1"/>
    </source>
</evidence>
<dbReference type="AlphaFoldDB" id="A0A150M8L9"/>
<evidence type="ECO:0000256" key="1">
    <source>
        <dbReference type="SAM" id="Phobius"/>
    </source>
</evidence>
<dbReference type="RefSeq" id="WP_061568393.1">
    <property type="nucleotide sequence ID" value="NZ_LQYT01000025.1"/>
</dbReference>
<accession>A0A150M8L9</accession>
<reference evidence="2 3" key="1">
    <citation type="submission" date="2016-01" db="EMBL/GenBank/DDBJ databases">
        <title>Draft Genome Sequences of Seven Thermophilic Sporeformers Isolated from Foods.</title>
        <authorList>
            <person name="Berendsen E.M."/>
            <person name="Wells-Bennik M.H."/>
            <person name="Krawcyk A.O."/>
            <person name="De Jong A."/>
            <person name="Holsappel S."/>
            <person name="Eijlander R.T."/>
            <person name="Kuipers O.P."/>
        </authorList>
    </citation>
    <scope>NUCLEOTIDE SEQUENCE [LARGE SCALE GENOMIC DNA]</scope>
    <source>
        <strain evidence="2 3">B4135</strain>
    </source>
</reference>
<evidence type="ECO:0000313" key="3">
    <source>
        <dbReference type="Proteomes" id="UP000075683"/>
    </source>
</evidence>
<feature type="transmembrane region" description="Helical" evidence="1">
    <location>
        <begin position="60"/>
        <end position="78"/>
    </location>
</feature>
<feature type="transmembrane region" description="Helical" evidence="1">
    <location>
        <begin position="224"/>
        <end position="246"/>
    </location>
</feature>
<gene>
    <name evidence="2" type="ORF">B4135_0187</name>
</gene>
<dbReference type="Pfam" id="PF06182">
    <property type="entry name" value="ABC2_membrane_6"/>
    <property type="match status" value="1"/>
</dbReference>
<keyword evidence="1" id="KW-0472">Membrane</keyword>
<feature type="transmembrane region" description="Helical" evidence="1">
    <location>
        <begin position="141"/>
        <end position="166"/>
    </location>
</feature>
<organism evidence="2 3">
    <name type="scientific">Caldibacillus debilis</name>
    <dbReference type="NCBI Taxonomy" id="301148"/>
    <lineage>
        <taxon>Bacteria</taxon>
        <taxon>Bacillati</taxon>
        <taxon>Bacillota</taxon>
        <taxon>Bacilli</taxon>
        <taxon>Bacillales</taxon>
        <taxon>Bacillaceae</taxon>
        <taxon>Caldibacillus</taxon>
    </lineage>
</organism>
<protein>
    <recommendedName>
        <fullName evidence="4">ABC transporter permease</fullName>
    </recommendedName>
</protein>
<dbReference type="PANTHER" id="PTHR36832:SF1">
    <property type="entry name" value="SLR1174 PROTEIN"/>
    <property type="match status" value="1"/>
</dbReference>
<proteinExistence type="predicted"/>
<feature type="transmembrane region" description="Helical" evidence="1">
    <location>
        <begin position="112"/>
        <end position="135"/>
    </location>
</feature>
<evidence type="ECO:0008006" key="4">
    <source>
        <dbReference type="Google" id="ProtNLM"/>
    </source>
</evidence>
<name>A0A150M8L9_9BACI</name>
<sequence length="259" mass="29858">MNKYLYVFRNEILLNLTYKGNIISSFIVQIIQMITTVFVWRALYSGENDIGNYNISEMTTYLILTSLLSVIFSPNSAFRLSNLISSGKLSIVLIRPYSYFFESFSVFLGQKVVQICVVFIMIICFFLLGLFQFSFPNIVSILLVLTNFILLFIFLSVMGELSFWLIEMWPLRPIYNGLLSLFGGVMFPLDLLPESILNIIQFTPFSLFGYVNTKAIMGELSTDAMFNFLIASMLWIIFFQIIYIILWKKGLKKYEGVGI</sequence>
<feature type="transmembrane region" description="Helical" evidence="1">
    <location>
        <begin position="178"/>
        <end position="204"/>
    </location>
</feature>
<dbReference type="InterPro" id="IPR010390">
    <property type="entry name" value="ABC-2_transporter-like"/>
</dbReference>
<keyword evidence="1" id="KW-0812">Transmembrane</keyword>
<dbReference type="STRING" id="301148.B4135_0187"/>
<dbReference type="EMBL" id="LQYT01000025">
    <property type="protein sequence ID" value="KYD20940.1"/>
    <property type="molecule type" value="Genomic_DNA"/>
</dbReference>
<dbReference type="PANTHER" id="PTHR36832">
    <property type="entry name" value="SLR1174 PROTEIN-RELATED"/>
    <property type="match status" value="1"/>
</dbReference>
<comment type="caution">
    <text evidence="2">The sequence shown here is derived from an EMBL/GenBank/DDBJ whole genome shotgun (WGS) entry which is preliminary data.</text>
</comment>
<dbReference type="Proteomes" id="UP000075683">
    <property type="component" value="Unassembled WGS sequence"/>
</dbReference>
<keyword evidence="1" id="KW-1133">Transmembrane helix</keyword>